<keyword evidence="3" id="KW-0378">Hydrolase</keyword>
<dbReference type="Gene3D" id="1.10.10.10">
    <property type="entry name" value="Winged helix-like DNA-binding domain superfamily/Winged helix DNA-binding domain"/>
    <property type="match status" value="1"/>
</dbReference>
<dbReference type="InterPro" id="IPR011335">
    <property type="entry name" value="Restrct_endonuc-II-like"/>
</dbReference>
<evidence type="ECO:0000313" key="3">
    <source>
        <dbReference type="EMBL" id="MDM7862164.1"/>
    </source>
</evidence>
<dbReference type="Gene3D" id="3.40.1350.10">
    <property type="match status" value="1"/>
</dbReference>
<gene>
    <name evidence="3" type="ORF">QTP81_16280</name>
</gene>
<dbReference type="InterPro" id="IPR014833">
    <property type="entry name" value="TnsA_N"/>
</dbReference>
<comment type="caution">
    <text evidence="3">The sequence shown here is derived from an EMBL/GenBank/DDBJ whole genome shotgun (WGS) entry which is preliminary data.</text>
</comment>
<organism evidence="3 4">
    <name type="scientific">Alteromonas arenosi</name>
    <dbReference type="NCBI Taxonomy" id="3055817"/>
    <lineage>
        <taxon>Bacteria</taxon>
        <taxon>Pseudomonadati</taxon>
        <taxon>Pseudomonadota</taxon>
        <taxon>Gammaproteobacteria</taxon>
        <taxon>Alteromonadales</taxon>
        <taxon>Alteromonadaceae</taxon>
        <taxon>Alteromonas/Salinimonas group</taxon>
        <taxon>Alteromonas</taxon>
    </lineage>
</organism>
<dbReference type="Pfam" id="PF08722">
    <property type="entry name" value="Tn7_TnsA-like_N"/>
    <property type="match status" value="1"/>
</dbReference>
<dbReference type="Pfam" id="PF08721">
    <property type="entry name" value="Tn7_Tnp_TnsA_C"/>
    <property type="match status" value="1"/>
</dbReference>
<sequence length="267" mass="30933">MGRYEQNAKRYEKWRKEGRGSGTGAAYLPWLNVYDVPSQGRSHRVFSKKCGRVLHCMSDLEFSAYLLLEWSEHVTDIREQYPLAMPQTQFIANSLGFRHPQVRGEQMVMTTDFLVNTNNPNAPLLALQVKPSSELLKARVCQKLLIEKSFWEDNNVPFEVLTELELNTVKTENLRWLSPFFNEVVMIEHMPETLSFWEDIFSQNPNSKMVTLASEIDRQQNNESGRSLYTLRVLLAHKYLTFDFDIPFFEVLASEVSVLPCGHFLCA</sequence>
<keyword evidence="3" id="KW-0255">Endonuclease</keyword>
<reference evidence="3 4" key="1">
    <citation type="submission" date="2023-06" db="EMBL/GenBank/DDBJ databases">
        <title>Alteromonas sp. ASW11-36 isolated from intertidal sand.</title>
        <authorList>
            <person name="Li Y."/>
        </authorList>
    </citation>
    <scope>NUCLEOTIDE SEQUENCE [LARGE SCALE GENOMIC DNA]</scope>
    <source>
        <strain evidence="3 4">ASW11-36</strain>
    </source>
</reference>
<dbReference type="RefSeq" id="WP_289366946.1">
    <property type="nucleotide sequence ID" value="NZ_JAUCBP010000013.1"/>
</dbReference>
<dbReference type="InterPro" id="IPR036388">
    <property type="entry name" value="WH-like_DNA-bd_sf"/>
</dbReference>
<dbReference type="SUPFAM" id="SSF46785">
    <property type="entry name" value="Winged helix' DNA-binding domain"/>
    <property type="match status" value="1"/>
</dbReference>
<evidence type="ECO:0000313" key="4">
    <source>
        <dbReference type="Proteomes" id="UP001234343"/>
    </source>
</evidence>
<dbReference type="GO" id="GO:0004519">
    <property type="term" value="F:endonuclease activity"/>
    <property type="evidence" value="ECO:0007669"/>
    <property type="project" value="UniProtKB-KW"/>
</dbReference>
<feature type="domain" description="TnsA endonuclease N-terminal" evidence="2">
    <location>
        <begin position="72"/>
        <end position="163"/>
    </location>
</feature>
<evidence type="ECO:0000259" key="1">
    <source>
        <dbReference type="Pfam" id="PF08721"/>
    </source>
</evidence>
<feature type="domain" description="TnsA endonuclease C-terminal" evidence="1">
    <location>
        <begin position="165"/>
        <end position="243"/>
    </location>
</feature>
<name>A0ABT7T141_9ALTE</name>
<proteinExistence type="predicted"/>
<protein>
    <submittedName>
        <fullName evidence="3">TnsA endonuclease N-terminal domain-containing protein</fullName>
    </submittedName>
</protein>
<dbReference type="InterPro" id="IPR014832">
    <property type="entry name" value="TnsA_C"/>
</dbReference>
<dbReference type="EMBL" id="JAUCBP010000013">
    <property type="protein sequence ID" value="MDM7862164.1"/>
    <property type="molecule type" value="Genomic_DNA"/>
</dbReference>
<dbReference type="CDD" id="cd22362">
    <property type="entry name" value="TnsA_endonuclease-like"/>
    <property type="match status" value="1"/>
</dbReference>
<evidence type="ECO:0000259" key="2">
    <source>
        <dbReference type="Pfam" id="PF08722"/>
    </source>
</evidence>
<dbReference type="InterPro" id="IPR036390">
    <property type="entry name" value="WH_DNA-bd_sf"/>
</dbReference>
<dbReference type="Proteomes" id="UP001234343">
    <property type="component" value="Unassembled WGS sequence"/>
</dbReference>
<keyword evidence="4" id="KW-1185">Reference proteome</keyword>
<accession>A0ABT7T141</accession>
<dbReference type="SUPFAM" id="SSF52980">
    <property type="entry name" value="Restriction endonuclease-like"/>
    <property type="match status" value="1"/>
</dbReference>
<keyword evidence="3" id="KW-0540">Nuclease</keyword>
<dbReference type="InterPro" id="IPR011856">
    <property type="entry name" value="tRNA_endonuc-like_dom_sf"/>
</dbReference>